<reference evidence="7 8" key="1">
    <citation type="journal article" date="2022" name="Nat. Ecol. Evol.">
        <title>A masculinizing supergene underlies an exaggerated male reproductive morph in a spider.</title>
        <authorList>
            <person name="Hendrickx F."/>
            <person name="De Corte Z."/>
            <person name="Sonet G."/>
            <person name="Van Belleghem S.M."/>
            <person name="Kostlbacher S."/>
            <person name="Vangestel C."/>
        </authorList>
    </citation>
    <scope>NUCLEOTIDE SEQUENCE [LARGE SCALE GENOMIC DNA]</scope>
    <source>
        <strain evidence="7">W744_W776</strain>
    </source>
</reference>
<dbReference type="InterPro" id="IPR002557">
    <property type="entry name" value="Chitin-bd_dom"/>
</dbReference>
<organism evidence="7 8">
    <name type="scientific">Oedothorax gibbosus</name>
    <dbReference type="NCBI Taxonomy" id="931172"/>
    <lineage>
        <taxon>Eukaryota</taxon>
        <taxon>Metazoa</taxon>
        <taxon>Ecdysozoa</taxon>
        <taxon>Arthropoda</taxon>
        <taxon>Chelicerata</taxon>
        <taxon>Arachnida</taxon>
        <taxon>Araneae</taxon>
        <taxon>Araneomorphae</taxon>
        <taxon>Entelegynae</taxon>
        <taxon>Araneoidea</taxon>
        <taxon>Linyphiidae</taxon>
        <taxon>Erigoninae</taxon>
        <taxon>Oedothorax</taxon>
    </lineage>
</organism>
<evidence type="ECO:0000256" key="3">
    <source>
        <dbReference type="ARBA" id="ARBA00022737"/>
    </source>
</evidence>
<evidence type="ECO:0000256" key="4">
    <source>
        <dbReference type="ARBA" id="ARBA00023157"/>
    </source>
</evidence>
<feature type="domain" description="Chitin-binding type-2" evidence="6">
    <location>
        <begin position="13"/>
        <end position="73"/>
    </location>
</feature>
<protein>
    <recommendedName>
        <fullName evidence="6">Chitin-binding type-2 domain-containing protein</fullName>
    </recommendedName>
</protein>
<proteinExistence type="predicted"/>
<keyword evidence="3" id="KW-0677">Repeat</keyword>
<dbReference type="GO" id="GO:0005576">
    <property type="term" value="C:extracellular region"/>
    <property type="evidence" value="ECO:0007669"/>
    <property type="project" value="InterPro"/>
</dbReference>
<sequence>MNHGRLLGVGKPSPLCPTIDDDKDPVFYRHPGNCSVYFLCSHGFAYEFQCPARLHFNLKEKICDYESTVNCTEAIKFYERYRRLRPTGQFEWGDFAREYACFFCKEE</sequence>
<dbReference type="EMBL" id="JAFNEN010000089">
    <property type="protein sequence ID" value="KAG8195380.1"/>
    <property type="molecule type" value="Genomic_DNA"/>
</dbReference>
<keyword evidence="8" id="KW-1185">Reference proteome</keyword>
<dbReference type="PANTHER" id="PTHR23301">
    <property type="entry name" value="CHITIN BINDING PERITROPHIN-A"/>
    <property type="match status" value="1"/>
</dbReference>
<evidence type="ECO:0000313" key="7">
    <source>
        <dbReference type="EMBL" id="KAG8195380.1"/>
    </source>
</evidence>
<accession>A0AAV6VHC7</accession>
<evidence type="ECO:0000313" key="8">
    <source>
        <dbReference type="Proteomes" id="UP000827092"/>
    </source>
</evidence>
<gene>
    <name evidence="7" type="ORF">JTE90_001396</name>
</gene>
<comment type="caution">
    <text evidence="7">The sequence shown here is derived from an EMBL/GenBank/DDBJ whole genome shotgun (WGS) entry which is preliminary data.</text>
</comment>
<dbReference type="SMART" id="SM00494">
    <property type="entry name" value="ChtBD2"/>
    <property type="match status" value="1"/>
</dbReference>
<dbReference type="PROSITE" id="PS50940">
    <property type="entry name" value="CHIT_BIND_II"/>
    <property type="match status" value="1"/>
</dbReference>
<keyword evidence="5" id="KW-0325">Glycoprotein</keyword>
<evidence type="ECO:0000256" key="1">
    <source>
        <dbReference type="ARBA" id="ARBA00022669"/>
    </source>
</evidence>
<keyword evidence="1" id="KW-0147">Chitin-binding</keyword>
<evidence type="ECO:0000256" key="2">
    <source>
        <dbReference type="ARBA" id="ARBA00022729"/>
    </source>
</evidence>
<dbReference type="Gene3D" id="2.170.140.10">
    <property type="entry name" value="Chitin binding domain"/>
    <property type="match status" value="1"/>
</dbReference>
<evidence type="ECO:0000259" key="6">
    <source>
        <dbReference type="PROSITE" id="PS50940"/>
    </source>
</evidence>
<dbReference type="GO" id="GO:0008061">
    <property type="term" value="F:chitin binding"/>
    <property type="evidence" value="ECO:0007669"/>
    <property type="project" value="UniProtKB-KW"/>
</dbReference>
<keyword evidence="2" id="KW-0732">Signal</keyword>
<dbReference type="InterPro" id="IPR036508">
    <property type="entry name" value="Chitin-bd_dom_sf"/>
</dbReference>
<dbReference type="Pfam" id="PF01607">
    <property type="entry name" value="CBM_14"/>
    <property type="match status" value="1"/>
</dbReference>
<dbReference type="SUPFAM" id="SSF57625">
    <property type="entry name" value="Invertebrate chitin-binding proteins"/>
    <property type="match status" value="1"/>
</dbReference>
<dbReference type="InterPro" id="IPR051940">
    <property type="entry name" value="Chitin_bind-dev_reg"/>
</dbReference>
<dbReference type="Proteomes" id="UP000827092">
    <property type="component" value="Unassembled WGS sequence"/>
</dbReference>
<dbReference type="PANTHER" id="PTHR23301:SF0">
    <property type="entry name" value="CHITIN-BINDING TYPE-2 DOMAIN-CONTAINING PROTEIN-RELATED"/>
    <property type="match status" value="1"/>
</dbReference>
<keyword evidence="4" id="KW-1015">Disulfide bond</keyword>
<dbReference type="AlphaFoldDB" id="A0AAV6VHC7"/>
<name>A0AAV6VHC7_9ARAC</name>
<evidence type="ECO:0000256" key="5">
    <source>
        <dbReference type="ARBA" id="ARBA00023180"/>
    </source>
</evidence>